<dbReference type="OrthoDB" id="10267654at2759"/>
<gene>
    <name evidence="2" type="ORF">FCC1311_098352</name>
</gene>
<dbReference type="InterPro" id="IPR039627">
    <property type="entry name" value="Yme2_C"/>
</dbReference>
<reference evidence="2 3" key="1">
    <citation type="submission" date="2017-12" db="EMBL/GenBank/DDBJ databases">
        <title>Sequencing, de novo assembly and annotation of complete genome of a new Thraustochytrid species, strain FCC1311.</title>
        <authorList>
            <person name="Sedici K."/>
            <person name="Godart F."/>
            <person name="Aiese Cigliano R."/>
            <person name="Sanseverino W."/>
            <person name="Barakat M."/>
            <person name="Ortet P."/>
            <person name="Marechal E."/>
            <person name="Cagnac O."/>
            <person name="Amato A."/>
        </authorList>
    </citation>
    <scope>NUCLEOTIDE SEQUENCE [LARGE SCALE GENOMIC DNA]</scope>
</reference>
<dbReference type="InterPro" id="IPR027417">
    <property type="entry name" value="P-loop_NTPase"/>
</dbReference>
<dbReference type="InParanoid" id="A0A2R5GRV6"/>
<feature type="region of interest" description="Disordered" evidence="1">
    <location>
        <begin position="31"/>
        <end position="71"/>
    </location>
</feature>
<proteinExistence type="predicted"/>
<evidence type="ECO:0000313" key="3">
    <source>
        <dbReference type="Proteomes" id="UP000241890"/>
    </source>
</evidence>
<evidence type="ECO:0000256" key="1">
    <source>
        <dbReference type="SAM" id="MobiDB-lite"/>
    </source>
</evidence>
<protein>
    <submittedName>
        <fullName evidence="2">Mitochondrial escape protein 2-like</fullName>
    </submittedName>
</protein>
<dbReference type="EMBL" id="BEYU01000163">
    <property type="protein sequence ID" value="GBG33612.1"/>
    <property type="molecule type" value="Genomic_DNA"/>
</dbReference>
<dbReference type="GO" id="GO:0005743">
    <property type="term" value="C:mitochondrial inner membrane"/>
    <property type="evidence" value="ECO:0007669"/>
    <property type="project" value="InterPro"/>
</dbReference>
<dbReference type="PANTHER" id="PTHR32198">
    <property type="entry name" value="MITOCHONDRIAL ESCAPE PROTEIN 2"/>
    <property type="match status" value="1"/>
</dbReference>
<dbReference type="Proteomes" id="UP000241890">
    <property type="component" value="Unassembled WGS sequence"/>
</dbReference>
<organism evidence="2 3">
    <name type="scientific">Hondaea fermentalgiana</name>
    <dbReference type="NCBI Taxonomy" id="2315210"/>
    <lineage>
        <taxon>Eukaryota</taxon>
        <taxon>Sar</taxon>
        <taxon>Stramenopiles</taxon>
        <taxon>Bigyra</taxon>
        <taxon>Labyrinthulomycetes</taxon>
        <taxon>Thraustochytrida</taxon>
        <taxon>Thraustochytriidae</taxon>
        <taxon>Hondaea</taxon>
    </lineage>
</organism>
<comment type="caution">
    <text evidence="2">The sequence shown here is derived from an EMBL/GenBank/DDBJ whole genome shotgun (WGS) entry which is preliminary data.</text>
</comment>
<dbReference type="SUPFAM" id="SSF52540">
    <property type="entry name" value="P-loop containing nucleoside triphosphate hydrolases"/>
    <property type="match status" value="1"/>
</dbReference>
<dbReference type="AlphaFoldDB" id="A0A2R5GRV6"/>
<dbReference type="PANTHER" id="PTHR32198:SF3">
    <property type="entry name" value="MITOCHONDRIAL ESCAPE PROTEIN 2 C-TERMINAL DOMAIN-CONTAINING PROTEIN"/>
    <property type="match status" value="1"/>
</dbReference>
<dbReference type="Gene3D" id="3.40.50.300">
    <property type="entry name" value="P-loop containing nucleotide triphosphate hydrolases"/>
    <property type="match status" value="1"/>
</dbReference>
<sequence length="597" mass="66323">MFWAPMIALGSALGPGESVAALEAAVASHPAATSPGATPVATGVDAREHPSSIPHGGGADDGGDDDSKPRGSEAAFHAAFNVVRKTFVASLGVGTVATALYLARRSRFAQMRAMKYKMKKNWKSRQMTALDHASAVIFGGTRRSVGESKLEVKVDRHKELKVLRHHFMETYPKLTFVTGPEAAGKSSITEKALGDIEYVLKVDLHKDQVSSGSLGASELLDHLCRRAGFYFPTTVLADLGIIQPSSSGSSPTKAAAFRREQELALRYLEYTCEEIVSETGQYPCIFIDELHSLKDAALTSSDFTRFLQWCMHITDSGLAHVVFVGRDTSLTLLDQEHHDLRERRIHFPVDFPIVTPELVKVALRHADKGRLFDGADEAKLLCETFGGQLRDMEKALDSADTGLSVSAAASRMVTETSHFIEQTILGPILQEVADADKQEDLEASYRRYLRCWNMLVLFSEAENGVALQHDRLIYEVFGEHGHEVEIYVDKGLLRYGWPPLGTDKTFEVILFPVSQRFHCAFRQLVNKPGLNKVAMDIKRHLAKLELKGTQDTLSERVQLVNSMKDFLPEDEVKPEMESVWKKLKENWEDYDTLSDTK</sequence>
<keyword evidence="3" id="KW-1185">Reference proteome</keyword>
<accession>A0A2R5GRV6</accession>
<name>A0A2R5GRV6_9STRA</name>
<evidence type="ECO:0000313" key="2">
    <source>
        <dbReference type="EMBL" id="GBG33612.1"/>
    </source>
</evidence>